<keyword evidence="2" id="KW-1003">Cell membrane</keyword>
<sequence length="440" mass="46535">MKGNNGRANVSLASPMILAGITMTIIAVGAVVHSAASGKLIDLAVFQAAGQAFLDGTPLYSDDFERPHGLRFIYAPFAAMLFAPLALIDEPLLQLAWTITSVALVWAILLMLLRHAWPALRATPARAMTVATALLGVALVLEPILSTKYFGQINLVLITLVVADLTGTIPRRFRGIATGIAAAIKVTPAAFGLVFLLRKDLGSVARAIATGLATILIGFLVRPESSMWYWTYEFFRTDRAGGHSYGPNQALTGMLARTGLDGTAKDILWLAGALLIVALATWCAWRFTRRGDHVVALGLVALASLAAAPFAVTHHWVYVLVLLPIAVAPAYRAWRALVIPAIVVFIVAPHRFAIDDPSSIAGIAYNFVVGNGQFWTAMVLLGAAFIAARRHVPASGAPGSGAQASEAPGSAAPGSAARNDELRAGTVNARIDHTMAEVPR</sequence>
<evidence type="ECO:0000256" key="8">
    <source>
        <dbReference type="SAM" id="MobiDB-lite"/>
    </source>
</evidence>
<protein>
    <submittedName>
        <fullName evidence="10">DUF2029 domain-containing protein</fullName>
    </submittedName>
</protein>
<feature type="transmembrane region" description="Helical" evidence="9">
    <location>
        <begin position="203"/>
        <end position="221"/>
    </location>
</feature>
<feature type="transmembrane region" description="Helical" evidence="9">
    <location>
        <begin position="294"/>
        <end position="321"/>
    </location>
</feature>
<evidence type="ECO:0000256" key="5">
    <source>
        <dbReference type="ARBA" id="ARBA00022989"/>
    </source>
</evidence>
<gene>
    <name evidence="10" type="ORF">HT102_05275</name>
</gene>
<comment type="subcellular location">
    <subcellularLocation>
        <location evidence="1">Cell membrane</location>
        <topology evidence="1">Multi-pass membrane protein</topology>
    </subcellularLocation>
</comment>
<evidence type="ECO:0000313" key="10">
    <source>
        <dbReference type="EMBL" id="MBD8505893.1"/>
    </source>
</evidence>
<feature type="transmembrane region" description="Helical" evidence="9">
    <location>
        <begin position="364"/>
        <end position="388"/>
    </location>
</feature>
<evidence type="ECO:0000256" key="3">
    <source>
        <dbReference type="ARBA" id="ARBA00022679"/>
    </source>
</evidence>
<feature type="transmembrane region" description="Helical" evidence="9">
    <location>
        <begin position="94"/>
        <end position="113"/>
    </location>
</feature>
<evidence type="ECO:0000256" key="9">
    <source>
        <dbReference type="SAM" id="Phobius"/>
    </source>
</evidence>
<evidence type="ECO:0000256" key="2">
    <source>
        <dbReference type="ARBA" id="ARBA00022475"/>
    </source>
</evidence>
<proteinExistence type="inferred from homology"/>
<feature type="region of interest" description="Disordered" evidence="8">
    <location>
        <begin position="397"/>
        <end position="440"/>
    </location>
</feature>
<accession>A0A927PKM6</accession>
<feature type="transmembrane region" description="Helical" evidence="9">
    <location>
        <begin position="12"/>
        <end position="32"/>
    </location>
</feature>
<dbReference type="AlphaFoldDB" id="A0A927PKM6"/>
<keyword evidence="11" id="KW-1185">Reference proteome</keyword>
<name>A0A927PKM6_9ACTN</name>
<feature type="transmembrane region" description="Helical" evidence="9">
    <location>
        <begin position="333"/>
        <end position="352"/>
    </location>
</feature>
<comment type="caution">
    <text evidence="10">The sequence shown here is derived from an EMBL/GenBank/DDBJ whole genome shotgun (WGS) entry which is preliminary data.</text>
</comment>
<reference evidence="10" key="1">
    <citation type="submission" date="2020-09" db="EMBL/GenBank/DDBJ databases">
        <title>Hoyosella lacisalsi sp. nov., a halotolerant actinobacterium isolated from soil of Lake Gudzhirganskoe.</title>
        <authorList>
            <person name="Yang Q."/>
            <person name="Guo P.Y."/>
            <person name="Liu S.W."/>
            <person name="Li F.N."/>
            <person name="Sun C.H."/>
        </authorList>
    </citation>
    <scope>NUCLEOTIDE SEQUENCE</scope>
    <source>
        <strain evidence="10">G463</strain>
    </source>
</reference>
<evidence type="ECO:0000256" key="6">
    <source>
        <dbReference type="ARBA" id="ARBA00023136"/>
    </source>
</evidence>
<dbReference type="GO" id="GO:0016758">
    <property type="term" value="F:hexosyltransferase activity"/>
    <property type="evidence" value="ECO:0007669"/>
    <property type="project" value="InterPro"/>
</dbReference>
<dbReference type="Pfam" id="PF09594">
    <property type="entry name" value="GT87"/>
    <property type="match status" value="1"/>
</dbReference>
<keyword evidence="4 9" id="KW-0812">Transmembrane</keyword>
<dbReference type="InterPro" id="IPR018584">
    <property type="entry name" value="GT87"/>
</dbReference>
<feature type="transmembrane region" description="Helical" evidence="9">
    <location>
        <begin position="69"/>
        <end position="88"/>
    </location>
</feature>
<dbReference type="EMBL" id="JACYWE010000002">
    <property type="protein sequence ID" value="MBD8505893.1"/>
    <property type="molecule type" value="Genomic_DNA"/>
</dbReference>
<dbReference type="Proteomes" id="UP000642993">
    <property type="component" value="Unassembled WGS sequence"/>
</dbReference>
<feature type="compositionally biased region" description="Low complexity" evidence="8">
    <location>
        <begin position="397"/>
        <end position="417"/>
    </location>
</feature>
<keyword evidence="6 9" id="KW-0472">Membrane</keyword>
<feature type="compositionally biased region" description="Basic and acidic residues" evidence="8">
    <location>
        <begin position="430"/>
        <end position="440"/>
    </location>
</feature>
<organism evidence="10 11">
    <name type="scientific">Lolliginicoccus lacisalsi</name>
    <dbReference type="NCBI Taxonomy" id="2742202"/>
    <lineage>
        <taxon>Bacteria</taxon>
        <taxon>Bacillati</taxon>
        <taxon>Actinomycetota</taxon>
        <taxon>Actinomycetes</taxon>
        <taxon>Mycobacteriales</taxon>
        <taxon>Hoyosellaceae</taxon>
        <taxon>Lolliginicoccus</taxon>
    </lineage>
</organism>
<feature type="transmembrane region" description="Helical" evidence="9">
    <location>
        <begin position="125"/>
        <end position="145"/>
    </location>
</feature>
<dbReference type="GO" id="GO:0005886">
    <property type="term" value="C:plasma membrane"/>
    <property type="evidence" value="ECO:0007669"/>
    <property type="project" value="UniProtKB-SubCell"/>
</dbReference>
<keyword evidence="5 9" id="KW-1133">Transmembrane helix</keyword>
<evidence type="ECO:0000256" key="4">
    <source>
        <dbReference type="ARBA" id="ARBA00022692"/>
    </source>
</evidence>
<comment type="similarity">
    <text evidence="7">Belongs to the glycosyltransferase 87 family.</text>
</comment>
<feature type="transmembrane region" description="Helical" evidence="9">
    <location>
        <begin position="267"/>
        <end position="288"/>
    </location>
</feature>
<evidence type="ECO:0000256" key="1">
    <source>
        <dbReference type="ARBA" id="ARBA00004651"/>
    </source>
</evidence>
<feature type="transmembrane region" description="Helical" evidence="9">
    <location>
        <begin position="176"/>
        <end position="197"/>
    </location>
</feature>
<evidence type="ECO:0000256" key="7">
    <source>
        <dbReference type="ARBA" id="ARBA00024033"/>
    </source>
</evidence>
<feature type="transmembrane region" description="Helical" evidence="9">
    <location>
        <begin position="151"/>
        <end position="169"/>
    </location>
</feature>
<evidence type="ECO:0000313" key="11">
    <source>
        <dbReference type="Proteomes" id="UP000642993"/>
    </source>
</evidence>
<keyword evidence="3" id="KW-0808">Transferase</keyword>